<dbReference type="Pfam" id="PF02854">
    <property type="entry name" value="MIF4G"/>
    <property type="match status" value="1"/>
</dbReference>
<keyword evidence="7" id="KW-1185">Reference proteome</keyword>
<dbReference type="InterPro" id="IPR050781">
    <property type="entry name" value="CWC22_splicing_factor"/>
</dbReference>
<dbReference type="InterPro" id="IPR003890">
    <property type="entry name" value="MIF4G-like_typ-3"/>
</dbReference>
<evidence type="ECO:0000256" key="2">
    <source>
        <dbReference type="ARBA" id="ARBA00006856"/>
    </source>
</evidence>
<proteinExistence type="inferred from homology"/>
<comment type="subcellular location">
    <subcellularLocation>
        <location evidence="1">Nucleus</location>
        <location evidence="1">Nucleolus</location>
    </subcellularLocation>
</comment>
<gene>
    <name evidence="6" type="primary">NOM1</name>
    <name evidence="6" type="ORF">MHBO_000713</name>
</gene>
<name>A0ABV2AGJ6_9EUKA</name>
<evidence type="ECO:0000256" key="3">
    <source>
        <dbReference type="ARBA" id="ARBA00023242"/>
    </source>
</evidence>
<accession>A0ABV2AGJ6</accession>
<evidence type="ECO:0000256" key="4">
    <source>
        <dbReference type="SAM" id="MobiDB-lite"/>
    </source>
</evidence>
<dbReference type="SUPFAM" id="SSF48371">
    <property type="entry name" value="ARM repeat"/>
    <property type="match status" value="1"/>
</dbReference>
<dbReference type="InterPro" id="IPR003891">
    <property type="entry name" value="Initiation_fac_eIF4g_MI"/>
</dbReference>
<dbReference type="PANTHER" id="PTHR18034">
    <property type="entry name" value="CELL CYCLE CONTROL PROTEIN CWF22-RELATED"/>
    <property type="match status" value="1"/>
</dbReference>
<evidence type="ECO:0000313" key="7">
    <source>
        <dbReference type="Proteomes" id="UP001439008"/>
    </source>
</evidence>
<organism evidence="6 7">
    <name type="scientific">Bonamia ostreae</name>
    <dbReference type="NCBI Taxonomy" id="126728"/>
    <lineage>
        <taxon>Eukaryota</taxon>
        <taxon>Sar</taxon>
        <taxon>Rhizaria</taxon>
        <taxon>Endomyxa</taxon>
        <taxon>Ascetosporea</taxon>
        <taxon>Haplosporida</taxon>
        <taxon>Bonamia</taxon>
    </lineage>
</organism>
<protein>
    <submittedName>
        <fullName evidence="6">Nucleolar MIF4G domain-containing protein 1</fullName>
    </submittedName>
</protein>
<dbReference type="EMBL" id="JBDODL010000130">
    <property type="protein sequence ID" value="MES1918810.1"/>
    <property type="molecule type" value="Genomic_DNA"/>
</dbReference>
<feature type="compositionally biased region" description="Basic residues" evidence="4">
    <location>
        <begin position="1"/>
        <end position="31"/>
    </location>
</feature>
<evidence type="ECO:0000313" key="6">
    <source>
        <dbReference type="EMBL" id="MES1918810.1"/>
    </source>
</evidence>
<sequence>MLYKRFRSKKLTRKEKRKNARKEKKKSRFLKQRGTSHFQNSQRSIKKIIKNDNAIFKNKTSKKDQSSTGIPALDILGRMADNILESAENNDYLENKRTQSQMSKTKKTKNGENKIKSQFFGEKLNLTEKFIPKFKQTENKNIEKNVNTKVRIQINKLTPNNIEIITNEILKLYSDFSQNETNEAIMDCVFDSLFMETEFSDTLAITSSGLIAAINFSNIELNYGYNCKFLDVFFLDKIVNRFSHFYNEKDTLKIQKTMLLIAYLYCFKVIDVKLISDILEKLLNSFLEFDLQMLLIFVKEVSHKLRKENSAIFQQFFNSLNNKFSSLNEKELKEKSKKFKYLVEFINDVKTKNSKDKDIVTKTQKWLKNFICKNGITTKKNSLCLGLSDFTQNDKIGKWWIDLQLKNKNKNKNFDLLNVVKDEKLKKSLFESSGRCGMSTNAQKIIFVLIQSSENGVTALKRLILLFDNAKSKLILPNVERKIQNVLEREIVSVLFKCCSRESDFNPFYCFLFERLATYRKSFGFTIKLYIWDFIKDNVDDEKREIGIFEIKKETKQKLKNMACLTAELILRKVIWLNLLKKLNFDLLRNKILFYVSTLFCYLMVGPKSSDDLIKIFSNLNEPLKESISDFLERTKIKYCGDEDLIGDKQIFAERLNFVVEILN</sequence>
<feature type="domain" description="MI" evidence="5">
    <location>
        <begin position="441"/>
        <end position="585"/>
    </location>
</feature>
<keyword evidence="3" id="KW-0539">Nucleus</keyword>
<dbReference type="PROSITE" id="PS51366">
    <property type="entry name" value="MI"/>
    <property type="match status" value="1"/>
</dbReference>
<evidence type="ECO:0000256" key="1">
    <source>
        <dbReference type="ARBA" id="ARBA00004604"/>
    </source>
</evidence>
<evidence type="ECO:0000259" key="5">
    <source>
        <dbReference type="PROSITE" id="PS51366"/>
    </source>
</evidence>
<dbReference type="InterPro" id="IPR016024">
    <property type="entry name" value="ARM-type_fold"/>
</dbReference>
<comment type="similarity">
    <text evidence="2">Belongs to the CWC22 family.</text>
</comment>
<dbReference type="PANTHER" id="PTHR18034:SF4">
    <property type="entry name" value="NUCLEOLAR MIF4G DOMAIN-CONTAINING PROTEIN 1"/>
    <property type="match status" value="1"/>
</dbReference>
<feature type="region of interest" description="Disordered" evidence="4">
    <location>
        <begin position="1"/>
        <end position="41"/>
    </location>
</feature>
<dbReference type="Gene3D" id="1.25.40.180">
    <property type="match status" value="1"/>
</dbReference>
<comment type="caution">
    <text evidence="6">The sequence shown here is derived from an EMBL/GenBank/DDBJ whole genome shotgun (WGS) entry which is preliminary data.</text>
</comment>
<reference evidence="6 7" key="1">
    <citation type="journal article" date="2024" name="BMC Biol.">
        <title>Comparative genomics of Ascetosporea gives new insight into the evolutionary basis for animal parasitism in Rhizaria.</title>
        <authorList>
            <person name="Hiltunen Thoren M."/>
            <person name="Onut-Brannstrom I."/>
            <person name="Alfjorden A."/>
            <person name="Peckova H."/>
            <person name="Swords F."/>
            <person name="Hooper C."/>
            <person name="Holzer A.S."/>
            <person name="Bass D."/>
            <person name="Burki F."/>
        </authorList>
    </citation>
    <scope>NUCLEOTIDE SEQUENCE [LARGE SCALE GENOMIC DNA]</scope>
    <source>
        <strain evidence="6">20-A016</strain>
    </source>
</reference>
<dbReference type="Proteomes" id="UP001439008">
    <property type="component" value="Unassembled WGS sequence"/>
</dbReference>